<evidence type="ECO:0000313" key="1">
    <source>
        <dbReference type="Proteomes" id="UP000887579"/>
    </source>
</evidence>
<accession>A0AC34GGB7</accession>
<proteinExistence type="predicted"/>
<protein>
    <submittedName>
        <fullName evidence="2">Dephospho-CoA kinase</fullName>
    </submittedName>
</protein>
<organism evidence="1 2">
    <name type="scientific">Panagrolaimus sp. ES5</name>
    <dbReference type="NCBI Taxonomy" id="591445"/>
    <lineage>
        <taxon>Eukaryota</taxon>
        <taxon>Metazoa</taxon>
        <taxon>Ecdysozoa</taxon>
        <taxon>Nematoda</taxon>
        <taxon>Chromadorea</taxon>
        <taxon>Rhabditida</taxon>
        <taxon>Tylenchina</taxon>
        <taxon>Panagrolaimomorpha</taxon>
        <taxon>Panagrolaimoidea</taxon>
        <taxon>Panagrolaimidae</taxon>
        <taxon>Panagrolaimus</taxon>
    </lineage>
</organism>
<sequence>MYLVGLTGGISTGKSTAVKTLRKRVVKPGEPAYIQLRKVFGNEFFDEETGELNREKLSAVVFEDSKKRSQLNSITHPAVGKAMFKQVITHLFKGEKFVVLDIPLLFESGASRFVQKTIVIHCDEEKQLERLMKRDTVDEKVAKSRIAAQMPLKEKMERATYLVDNNHGKEEAQKQLNKIADELQNSWLPFIIRSIVGITVGLLILSILKII</sequence>
<dbReference type="Proteomes" id="UP000887579">
    <property type="component" value="Unplaced"/>
</dbReference>
<evidence type="ECO:0000313" key="2">
    <source>
        <dbReference type="WBParaSite" id="ES5_v2.g28687.t1"/>
    </source>
</evidence>
<name>A0AC34GGB7_9BILA</name>
<dbReference type="WBParaSite" id="ES5_v2.g28687.t1">
    <property type="protein sequence ID" value="ES5_v2.g28687.t1"/>
    <property type="gene ID" value="ES5_v2.g28687"/>
</dbReference>
<reference evidence="2" key="1">
    <citation type="submission" date="2022-11" db="UniProtKB">
        <authorList>
            <consortium name="WormBaseParasite"/>
        </authorList>
    </citation>
    <scope>IDENTIFICATION</scope>
</reference>